<proteinExistence type="predicted"/>
<accession>A0ABN4IKI9</accession>
<reference evidence="6" key="1">
    <citation type="journal article" date="2015" name="PLoS ONE">
        <title>Complete Genome Sequence of Thermus aquaticus Y51MC23.</title>
        <authorList>
            <person name="Brumm P.J."/>
            <person name="Monsma S."/>
            <person name="Keough B."/>
            <person name="Jasinovica S."/>
            <person name="Ferguson E."/>
            <person name="Schoenfeld T."/>
            <person name="Lodes M."/>
            <person name="Mead D.A."/>
        </authorList>
    </citation>
    <scope>NUCLEOTIDE SEQUENCE [LARGE SCALE GENOMIC DNA]</scope>
    <source>
        <strain evidence="6">BAA-2747 / Y51MC23</strain>
    </source>
</reference>
<keyword evidence="3" id="KW-0732">Signal</keyword>
<protein>
    <submittedName>
        <fullName evidence="5">Pullulanase type II, GH13 family</fullName>
    </submittedName>
</protein>
<gene>
    <name evidence="5" type="ORF">TO73_0408</name>
</gene>
<dbReference type="InterPro" id="IPR017853">
    <property type="entry name" value="GH"/>
</dbReference>
<dbReference type="Proteomes" id="UP000058660">
    <property type="component" value="Chromosome"/>
</dbReference>
<sequence length="225" mass="25022">MKRFHLALALFLGLALAQTHDPLDPAQFSALPEGYSVRLLAGAEEVREAALLQGGRAFPMARQLAFSGKEVWRGLLPELGPYEIRLKTKAGEKRLGPYRPPAHPFRALAWVGVRGGYQVFPDRFQNGDPGNDALALSDDEYNFNQVWQEKGGPRPYLARPQDPPGPMHCCHQYYGGDLAGLEERLPYLKELGVGLLYLNPFSGQVYEGQAEVKPLGFLYLKKASR</sequence>
<keyword evidence="1" id="KW-0378">Hydrolase</keyword>
<evidence type="ECO:0000256" key="3">
    <source>
        <dbReference type="SAM" id="SignalP"/>
    </source>
</evidence>
<evidence type="ECO:0000256" key="1">
    <source>
        <dbReference type="ARBA" id="ARBA00022801"/>
    </source>
</evidence>
<name>A0ABN4IKI9_THEA5</name>
<keyword evidence="6" id="KW-1185">Reference proteome</keyword>
<dbReference type="Gene3D" id="3.20.20.80">
    <property type="entry name" value="Glycosidases"/>
    <property type="match status" value="1"/>
</dbReference>
<evidence type="ECO:0000313" key="6">
    <source>
        <dbReference type="Proteomes" id="UP000058660"/>
    </source>
</evidence>
<evidence type="ECO:0000259" key="4">
    <source>
        <dbReference type="Pfam" id="PF00128"/>
    </source>
</evidence>
<dbReference type="Pfam" id="PF00128">
    <property type="entry name" value="Alpha-amylase"/>
    <property type="match status" value="1"/>
</dbReference>
<dbReference type="InterPro" id="IPR006047">
    <property type="entry name" value="GH13_cat_dom"/>
</dbReference>
<feature type="chain" id="PRO_5045398784" evidence="3">
    <location>
        <begin position="18"/>
        <end position="225"/>
    </location>
</feature>
<dbReference type="EMBL" id="CP010822">
    <property type="protein sequence ID" value="ALJ90268.1"/>
    <property type="molecule type" value="Genomic_DNA"/>
</dbReference>
<dbReference type="RefSeq" id="WP_003043961.1">
    <property type="nucleotide sequence ID" value="NZ_CP010822.1"/>
</dbReference>
<dbReference type="PANTHER" id="PTHR10357">
    <property type="entry name" value="ALPHA-AMYLASE FAMILY MEMBER"/>
    <property type="match status" value="1"/>
</dbReference>
<keyword evidence="2" id="KW-0326">Glycosidase</keyword>
<evidence type="ECO:0000313" key="5">
    <source>
        <dbReference type="EMBL" id="ALJ90268.1"/>
    </source>
</evidence>
<feature type="signal peptide" evidence="3">
    <location>
        <begin position="1"/>
        <end position="17"/>
    </location>
</feature>
<dbReference type="PANTHER" id="PTHR10357:SF210">
    <property type="entry name" value="MALTODEXTRIN GLUCOSIDASE"/>
    <property type="match status" value="1"/>
</dbReference>
<evidence type="ECO:0000256" key="2">
    <source>
        <dbReference type="ARBA" id="ARBA00023295"/>
    </source>
</evidence>
<feature type="domain" description="Glycosyl hydrolase family 13 catalytic" evidence="4">
    <location>
        <begin position="118"/>
        <end position="202"/>
    </location>
</feature>
<organism evidence="5 6">
    <name type="scientific">Thermus aquaticus (strain ATCC BAA-2747 / Y51MC23)</name>
    <dbReference type="NCBI Taxonomy" id="498848"/>
    <lineage>
        <taxon>Bacteria</taxon>
        <taxon>Thermotogati</taxon>
        <taxon>Deinococcota</taxon>
        <taxon>Deinococci</taxon>
        <taxon>Thermales</taxon>
        <taxon>Thermaceae</taxon>
        <taxon>Thermus</taxon>
    </lineage>
</organism>
<dbReference type="SUPFAM" id="SSF51445">
    <property type="entry name" value="(Trans)glycosidases"/>
    <property type="match status" value="1"/>
</dbReference>